<evidence type="ECO:0000313" key="4">
    <source>
        <dbReference type="Proteomes" id="UP000250088"/>
    </source>
</evidence>
<keyword evidence="1" id="KW-0677">Repeat</keyword>
<dbReference type="PANTHER" id="PTHR22990:SF15">
    <property type="entry name" value="F-BOX ONLY PROTEIN 10"/>
    <property type="match status" value="1"/>
</dbReference>
<dbReference type="InterPro" id="IPR051550">
    <property type="entry name" value="SCF-Subunits/Alg-Epimerases"/>
</dbReference>
<organism evidence="3 4">
    <name type="scientific">Natrarchaeobaculum aegyptiacum</name>
    <dbReference type="NCBI Taxonomy" id="745377"/>
    <lineage>
        <taxon>Archaea</taxon>
        <taxon>Methanobacteriati</taxon>
        <taxon>Methanobacteriota</taxon>
        <taxon>Stenosarchaea group</taxon>
        <taxon>Halobacteria</taxon>
        <taxon>Halobacteriales</taxon>
        <taxon>Natrialbaceae</taxon>
        <taxon>Natrarchaeobaculum</taxon>
    </lineage>
</organism>
<evidence type="ECO:0000313" key="3">
    <source>
        <dbReference type="EMBL" id="ARS91465.1"/>
    </source>
</evidence>
<sequence length="647" mass="70320">MRNIVLASTTILVVIVVLTGAGLFVVEVETTSPEPVTFSETVTMGVSFDDEIDDPDVELPRAQVFYSQYRYVVGYYGVERFVDAQRQEGHEQRFGYPLTVYVTDYSGTELELSAEGYPRTDDRVDWTDAESAWFVVDSDARAPDGETAVPFSSRDDAETYAADSGGSVITWDDLLEYEIELEDARTVRDRVDKRQTDADSLVEHRRAVADRPVKTVVGENETIQEAVSRTPTNGTVVVPAGTYEELVEIDRPVTLEGKGDVTIRGDGESTVVMIKSPDAAVRNVEITNVGDSVMPEEQETVTDGPSEGGDTVLETAYAGGDAGVYVDDAPGVFLENISIVTPSNGVMLRDSPKTVVRNVSVDGGEEWGDSYMGVMSMRSGDGIIEDSAFRDGRDGIYTHRSHGLVFRNNTLERNRIGVHLMFTGETVIADNDIRAAEATGIHVMTNPHQNAVVGNHVRNNPTGIRTEGWNSYVADNVVVDNGLGMTTEAGNSIYEHNVIVGNEVGIRATHYLPANRVLANDFVDNDRHVQARRGTLRIWTHDGVGNYWHGTVGDVDESSADDGEPVVFSRSYSATDPIDSRLHRSGGSPTLAQAPLFDELATLEGTVSGMREASVVDTAPRCTPANPGRLEAAGIEPVEYECGVSHP</sequence>
<dbReference type="Proteomes" id="UP000250088">
    <property type="component" value="Chromosome"/>
</dbReference>
<dbReference type="InterPro" id="IPR007742">
    <property type="entry name" value="NosD_dom"/>
</dbReference>
<evidence type="ECO:0000256" key="1">
    <source>
        <dbReference type="ARBA" id="ARBA00022737"/>
    </source>
</evidence>
<dbReference type="SUPFAM" id="SSF51126">
    <property type="entry name" value="Pectin lyase-like"/>
    <property type="match status" value="1"/>
</dbReference>
<dbReference type="PANTHER" id="PTHR22990">
    <property type="entry name" value="F-BOX ONLY PROTEIN"/>
    <property type="match status" value="1"/>
</dbReference>
<dbReference type="InterPro" id="IPR011050">
    <property type="entry name" value="Pectin_lyase_fold/virulence"/>
</dbReference>
<dbReference type="OrthoDB" id="29186at2157"/>
<dbReference type="AlphaFoldDB" id="A0A2Z2HYK8"/>
<dbReference type="SMART" id="SM00710">
    <property type="entry name" value="PbH1"/>
    <property type="match status" value="7"/>
</dbReference>
<protein>
    <submittedName>
        <fullName evidence="3">Nitrous oxide reductase accessory protein NosL/NosD</fullName>
    </submittedName>
</protein>
<keyword evidence="4" id="KW-1185">Reference proteome</keyword>
<dbReference type="Pfam" id="PF05573">
    <property type="entry name" value="NosL"/>
    <property type="match status" value="1"/>
</dbReference>
<evidence type="ECO:0000259" key="2">
    <source>
        <dbReference type="Pfam" id="PF05048"/>
    </source>
</evidence>
<dbReference type="InterPro" id="IPR008719">
    <property type="entry name" value="N2O_reductase_NosL"/>
</dbReference>
<dbReference type="InterPro" id="IPR012334">
    <property type="entry name" value="Pectin_lyas_fold"/>
</dbReference>
<dbReference type="EMBL" id="CP019893">
    <property type="protein sequence ID" value="ARS91465.1"/>
    <property type="molecule type" value="Genomic_DNA"/>
</dbReference>
<dbReference type="SUPFAM" id="SSF160387">
    <property type="entry name" value="NosL/MerB-like"/>
    <property type="match status" value="1"/>
</dbReference>
<dbReference type="Gene3D" id="2.160.20.10">
    <property type="entry name" value="Single-stranded right-handed beta-helix, Pectin lyase-like"/>
    <property type="match status" value="1"/>
</dbReference>
<proteinExistence type="predicted"/>
<gene>
    <name evidence="3" type="ORF">B1756_18215</name>
</gene>
<dbReference type="Pfam" id="PF05048">
    <property type="entry name" value="NosD"/>
    <property type="match status" value="1"/>
</dbReference>
<dbReference type="Gene3D" id="3.30.70.2050">
    <property type="match status" value="1"/>
</dbReference>
<dbReference type="InterPro" id="IPR006626">
    <property type="entry name" value="PbH1"/>
</dbReference>
<reference evidence="4" key="1">
    <citation type="submission" date="2017-02" db="EMBL/GenBank/DDBJ databases">
        <title>Natronthermophilus aegyptiacus gen. nov.,sp. nov., an aerobic, extremely halophilic alkalithermophilic archaeon isolated from the athalassohaline Wadi An Natrun, Egypt.</title>
        <authorList>
            <person name="Zhao B."/>
        </authorList>
    </citation>
    <scope>NUCLEOTIDE SEQUENCE [LARGE SCALE GENOMIC DNA]</scope>
    <source>
        <strain evidence="4">JW/NM-HA 15</strain>
    </source>
</reference>
<feature type="domain" description="Periplasmic copper-binding protein NosD beta helix" evidence="2">
    <location>
        <begin position="373"/>
        <end position="550"/>
    </location>
</feature>
<dbReference type="GeneID" id="32896050"/>
<dbReference type="KEGG" id="naj:B1756_18215"/>
<accession>A0A2Z2HYK8</accession>
<dbReference type="RefSeq" id="WP_086889835.1">
    <property type="nucleotide sequence ID" value="NZ_CP019893.1"/>
</dbReference>
<name>A0A2Z2HYK8_9EURY</name>